<accession>A0A6B9JHQ7</accession>
<dbReference type="EMBL" id="MN718199">
    <property type="protein sequence ID" value="QGZ16047.1"/>
    <property type="molecule type" value="Genomic_DNA"/>
</dbReference>
<keyword evidence="2" id="KW-1185">Reference proteome</keyword>
<proteinExistence type="predicted"/>
<reference evidence="1 2" key="1">
    <citation type="submission" date="2019-11" db="EMBL/GenBank/DDBJ databases">
        <title>Characterization of a novel member of the family Ackermannviridae.</title>
        <authorList>
            <person name="Maina A.N."/>
            <person name="Mwaura F.B."/>
            <person name="Jumba M."/>
        </authorList>
    </citation>
    <scope>NUCLEOTIDE SEQUENCE [LARGE SCALE GENOMIC DNA]</scope>
</reference>
<evidence type="ECO:0000313" key="1">
    <source>
        <dbReference type="EMBL" id="QGZ16047.1"/>
    </source>
</evidence>
<gene>
    <name evidence="1" type="ORF">Kuja_0560</name>
</gene>
<name>A0A6B9JHQ7_9CAUD</name>
<dbReference type="Proteomes" id="UP000433471">
    <property type="component" value="Segment"/>
</dbReference>
<sequence length="160" mass="18039">MDIRKNFCQQVAEKYKETFKGSEEPLIEMKNGDYYVYFSSSFLVVKENNGVVEGYFSANITGHPIMVLHELQMVLLGFDNVYLTHCHVVDPIEGSVTVGNNESLEALDRLRRNEAKALIEEMVQEGMNEKDIKQVTTPQLVGLDGQALNKGDEPKIIALK</sequence>
<protein>
    <submittedName>
        <fullName evidence="1">Uncharacterized protein</fullName>
    </submittedName>
</protein>
<evidence type="ECO:0000313" key="2">
    <source>
        <dbReference type="Proteomes" id="UP000433471"/>
    </source>
</evidence>
<organism evidence="1 2">
    <name type="scientific">Vibrio phage vB_VchM_Kuja</name>
    <dbReference type="NCBI Taxonomy" id="2686437"/>
    <lineage>
        <taxon>Viruses</taxon>
        <taxon>Duplodnaviria</taxon>
        <taxon>Heunggongvirae</taxon>
        <taxon>Uroviricota</taxon>
        <taxon>Caudoviricetes</taxon>
        <taxon>Pantevenvirales</taxon>
        <taxon>Ackermannviridae</taxon>
        <taxon>Kujavirus</taxon>
        <taxon>Kujavirus kuja</taxon>
    </lineage>
</organism>